<keyword evidence="5" id="KW-0732">Signal</keyword>
<proteinExistence type="predicted"/>
<keyword evidence="2" id="KW-0812">Transmembrane</keyword>
<evidence type="ECO:0000256" key="3">
    <source>
        <dbReference type="ARBA" id="ARBA00022989"/>
    </source>
</evidence>
<dbReference type="GO" id="GO:0009306">
    <property type="term" value="P:protein secretion"/>
    <property type="evidence" value="ECO:0007669"/>
    <property type="project" value="InterPro"/>
</dbReference>
<evidence type="ECO:0000256" key="1">
    <source>
        <dbReference type="ARBA" id="ARBA00004167"/>
    </source>
</evidence>
<evidence type="ECO:0000313" key="8">
    <source>
        <dbReference type="Proteomes" id="UP000295122"/>
    </source>
</evidence>
<accession>A0A4R7C8P1</accession>
<comment type="subcellular location">
    <subcellularLocation>
        <location evidence="1">Membrane</location>
        <topology evidence="1">Single-pass membrane protein</topology>
    </subcellularLocation>
</comment>
<evidence type="ECO:0000313" key="7">
    <source>
        <dbReference type="EMBL" id="TDR93226.1"/>
    </source>
</evidence>
<sequence length="1449" mass="147369">MAMRRRLSTIILAAGLATASAGALAQFGGWFGSGNKPAPSAPGAPAAQPEDDRGVLASLISRALSTPATRVSIGAVEGALSSNATIRNIEIADRDGVWLKLDRARISWSRLALLQRRLQIDELDIGTLTVSRRPIPAETEVAGENEPLLPELPVKVEVKAFKLEALDLGEPILGTAAKLTASGHARLGNDPKEGLDLTFDARRVDYPGTFAVRLGLIPEGERLNLSVKVDEPEGGLISKVGGIPGEPPVKLDLDGKGTLDAFAAKLDFTAGPSIGAQGGATVNREGAARQIALDLSARIEGLLPEVAAPVFAGTTKLTGGARYGDDGSLSIPGINLVAAAARLDIAGTLSKEGVADMTLSATNLPNRDGATATGGVEIKKLALAGRLTGQLAQPNLDATLSVADAVLPAGRLGGLEANVKVAPAGKEPSGKRLMTVTSDARASGVAPRDPALARALGNALTLTLRGTADSAGVMDVETLRVATPTVGLRYAGRVGSDELRGKLGISAENLAAFSGVAKLRLAGSANLDADLEGTPRANRINATLNGNITRFATGIAPVDGLFGGKLGLGGTIRVEPTGGYGFDNLTLTGSFAEARVNGQINQDDADLAVTGNLPDLKRADPRLTGRGTLQAKVTGGIKAPNVTGEIAVADGSALGRPIPRLALGFDLKDVTGALDGTFKLDGTVDRKPARGGLRVARPAGGGTVLDGIDVTIGSVKATGGVTLDAANLAQGRIAIDAPNLDDLSPLVMSRMTGTVRADVTLDSQGGGQAARIKADVIRLSAFGVTVNRADADLALGDIYRRPTISGRAAIDEAAVAGERISRVRLDAKSAGTASDVTLTANARGFSLDTRGRVVPGDRTRLEIASLSATRGREKLALAGPATVTLAEGGAELGNVVVALGSGRVSLDGLVGSKLDLRADARAVPLSVADMASPGLGLGGTFTGEARIQGTPSDPSGEYRARIDNLSAPQIRSFNLGRIDITANGRLGGRRATIESNVTAGRAGTLRINGSVPTGGEGALDLAIRGAIDAGAATASLLGAAGRRLTGRVEVDARLTGTPSAPNANGSATLSGGSFSDAAQGVQLSNLNARIVARGQEIVIERGQASTRNGGAINVSGRVRLDPGAGFPGEIRIAGNNAELIRSSLATAVANLNLNLSGPLARDPRIAGRVDILSADVGIPESLPGSLKPLPNTRHKNPTRAAKKRLALEQKRKGGRAAPAFDPSLDLTLTVPGAIRVRGRGINAQLGGSLRLGGTLSKPVANGGFDLQRGQTQIGTARLDFSRGRLTFTGGLTPELDFVANTNSGGAAITITVSGPADNPNFAFTSSPDLPPDEVLSRLLFNSPSGQLSAFQAVALAQTAAQFSGGDGAFEGLRRSLGLSGVDLGLGSGGLMGGLQQSLGDRVSVGVRAGQTAAQTGVGVDVRITDEIRVQGEVGATGGTSVGLGAQFEW</sequence>
<feature type="chain" id="PRO_5020449976" evidence="5">
    <location>
        <begin position="26"/>
        <end position="1449"/>
    </location>
</feature>
<evidence type="ECO:0000256" key="4">
    <source>
        <dbReference type="ARBA" id="ARBA00023136"/>
    </source>
</evidence>
<keyword evidence="4" id="KW-0472">Membrane</keyword>
<dbReference type="PANTHER" id="PTHR36985">
    <property type="entry name" value="TRANSLOCATION AND ASSEMBLY MODULE SUBUNIT TAMB"/>
    <property type="match status" value="1"/>
</dbReference>
<dbReference type="GO" id="GO:0005886">
    <property type="term" value="C:plasma membrane"/>
    <property type="evidence" value="ECO:0007669"/>
    <property type="project" value="InterPro"/>
</dbReference>
<keyword evidence="3" id="KW-1133">Transmembrane helix</keyword>
<protein>
    <submittedName>
        <fullName evidence="7">Autotransporter secretion inner membrane protein TamB</fullName>
    </submittedName>
</protein>
<comment type="caution">
    <text evidence="7">The sequence shown here is derived from an EMBL/GenBank/DDBJ whole genome shotgun (WGS) entry which is preliminary data.</text>
</comment>
<evidence type="ECO:0000256" key="5">
    <source>
        <dbReference type="SAM" id="SignalP"/>
    </source>
</evidence>
<evidence type="ECO:0000256" key="2">
    <source>
        <dbReference type="ARBA" id="ARBA00022692"/>
    </source>
</evidence>
<name>A0A4R7C8P1_9HYPH</name>
<dbReference type="EMBL" id="SNZR01000011">
    <property type="protein sequence ID" value="TDR93226.1"/>
    <property type="molecule type" value="Genomic_DNA"/>
</dbReference>
<feature type="signal peptide" evidence="5">
    <location>
        <begin position="1"/>
        <end position="25"/>
    </location>
</feature>
<dbReference type="PANTHER" id="PTHR36985:SF1">
    <property type="entry name" value="TRANSLOCATION AND ASSEMBLY MODULE SUBUNIT TAMB"/>
    <property type="match status" value="1"/>
</dbReference>
<evidence type="ECO:0000259" key="6">
    <source>
        <dbReference type="Pfam" id="PF04357"/>
    </source>
</evidence>
<organism evidence="7 8">
    <name type="scientific">Enterovirga rhinocerotis</name>
    <dbReference type="NCBI Taxonomy" id="1339210"/>
    <lineage>
        <taxon>Bacteria</taxon>
        <taxon>Pseudomonadati</taxon>
        <taxon>Pseudomonadota</taxon>
        <taxon>Alphaproteobacteria</taxon>
        <taxon>Hyphomicrobiales</taxon>
        <taxon>Methylobacteriaceae</taxon>
        <taxon>Enterovirga</taxon>
    </lineage>
</organism>
<dbReference type="OrthoDB" id="7784409at2"/>
<dbReference type="Pfam" id="PF04357">
    <property type="entry name" value="TamB"/>
    <property type="match status" value="1"/>
</dbReference>
<dbReference type="Proteomes" id="UP000295122">
    <property type="component" value="Unassembled WGS sequence"/>
</dbReference>
<reference evidence="7 8" key="1">
    <citation type="submission" date="2019-03" db="EMBL/GenBank/DDBJ databases">
        <title>Genomic Encyclopedia of Type Strains, Phase IV (KMG-IV): sequencing the most valuable type-strain genomes for metagenomic binning, comparative biology and taxonomic classification.</title>
        <authorList>
            <person name="Goeker M."/>
        </authorList>
    </citation>
    <scope>NUCLEOTIDE SEQUENCE [LARGE SCALE GENOMIC DNA]</scope>
    <source>
        <strain evidence="7 8">DSM 25903</strain>
    </source>
</reference>
<dbReference type="RefSeq" id="WP_133768248.1">
    <property type="nucleotide sequence ID" value="NZ_SNZR01000011.1"/>
</dbReference>
<gene>
    <name evidence="7" type="ORF">EV668_0482</name>
</gene>
<keyword evidence="8" id="KW-1185">Reference proteome</keyword>
<dbReference type="InterPro" id="IPR007452">
    <property type="entry name" value="TamB_C"/>
</dbReference>
<feature type="domain" description="Translocation and assembly module TamB C-terminal" evidence="6">
    <location>
        <begin position="1104"/>
        <end position="1443"/>
    </location>
</feature>